<evidence type="ECO:0000313" key="3">
    <source>
        <dbReference type="Proteomes" id="UP000199706"/>
    </source>
</evidence>
<feature type="domain" description="DUF6566" evidence="1">
    <location>
        <begin position="1"/>
        <end position="77"/>
    </location>
</feature>
<evidence type="ECO:0000259" key="1">
    <source>
        <dbReference type="Pfam" id="PF20204"/>
    </source>
</evidence>
<dbReference type="RefSeq" id="WP_090687289.1">
    <property type="nucleotide sequence ID" value="NZ_CADERL010000007.1"/>
</dbReference>
<dbReference type="Proteomes" id="UP000199706">
    <property type="component" value="Unassembled WGS sequence"/>
</dbReference>
<dbReference type="EMBL" id="FNCJ01000012">
    <property type="protein sequence ID" value="SDH67866.1"/>
    <property type="molecule type" value="Genomic_DNA"/>
</dbReference>
<organism evidence="2 3">
    <name type="scientific">Paraburkholderia phenazinium</name>
    <dbReference type="NCBI Taxonomy" id="60549"/>
    <lineage>
        <taxon>Bacteria</taxon>
        <taxon>Pseudomonadati</taxon>
        <taxon>Pseudomonadota</taxon>
        <taxon>Betaproteobacteria</taxon>
        <taxon>Burkholderiales</taxon>
        <taxon>Burkholderiaceae</taxon>
        <taxon>Paraburkholderia</taxon>
    </lineage>
</organism>
<dbReference type="OrthoDB" id="8928268at2"/>
<evidence type="ECO:0000313" key="2">
    <source>
        <dbReference type="EMBL" id="SDH67866.1"/>
    </source>
</evidence>
<sequence>MPASTVSYGGFEIVVCSETNALGAWVAHVSLKNSEGKVIDLRPMTVQPEWLTEAEAVRDAVEWGQRFIDREFNTPQSHSWVAERARTEVWFRDVEEKSQGPDING</sequence>
<accession>A0A1G8EDC0</accession>
<dbReference type="InterPro" id="IPR046696">
    <property type="entry name" value="DUF6566"/>
</dbReference>
<dbReference type="AlphaFoldDB" id="A0A1G8EDC0"/>
<reference evidence="2 3" key="1">
    <citation type="submission" date="2016-10" db="EMBL/GenBank/DDBJ databases">
        <authorList>
            <person name="de Groot N.N."/>
        </authorList>
    </citation>
    <scope>NUCLEOTIDE SEQUENCE [LARGE SCALE GENOMIC DNA]</scope>
    <source>
        <strain evidence="2 3">LMG 2247</strain>
    </source>
</reference>
<gene>
    <name evidence="2" type="ORF">SAMN05216466_11229</name>
</gene>
<dbReference type="Pfam" id="PF20204">
    <property type="entry name" value="DUF6566"/>
    <property type="match status" value="1"/>
</dbReference>
<proteinExistence type="predicted"/>
<protein>
    <recommendedName>
        <fullName evidence="1">DUF6566 domain-containing protein</fullName>
    </recommendedName>
</protein>
<name>A0A1G8EDC0_9BURK</name>